<organism evidence="1 2">
    <name type="scientific">Musa troglodytarum</name>
    <name type="common">fe'i banana</name>
    <dbReference type="NCBI Taxonomy" id="320322"/>
    <lineage>
        <taxon>Eukaryota</taxon>
        <taxon>Viridiplantae</taxon>
        <taxon>Streptophyta</taxon>
        <taxon>Embryophyta</taxon>
        <taxon>Tracheophyta</taxon>
        <taxon>Spermatophyta</taxon>
        <taxon>Magnoliopsida</taxon>
        <taxon>Liliopsida</taxon>
        <taxon>Zingiberales</taxon>
        <taxon>Musaceae</taxon>
        <taxon>Musa</taxon>
    </lineage>
</organism>
<keyword evidence="2" id="KW-1185">Reference proteome</keyword>
<name>A0A9E7E8U5_9LILI</name>
<evidence type="ECO:0000313" key="2">
    <source>
        <dbReference type="Proteomes" id="UP001055439"/>
    </source>
</evidence>
<reference evidence="1" key="1">
    <citation type="submission" date="2022-05" db="EMBL/GenBank/DDBJ databases">
        <title>The Musa troglodytarum L. genome provides insights into the mechanism of non-climacteric behaviour and enrichment of carotenoids.</title>
        <authorList>
            <person name="Wang J."/>
        </authorList>
    </citation>
    <scope>NUCLEOTIDE SEQUENCE</scope>
    <source>
        <tissue evidence="1">Leaf</tissue>
    </source>
</reference>
<protein>
    <submittedName>
        <fullName evidence="1">Uncharacterized protein</fullName>
    </submittedName>
</protein>
<dbReference type="EMBL" id="CP097502">
    <property type="protein sequence ID" value="URD72624.1"/>
    <property type="molecule type" value="Genomic_DNA"/>
</dbReference>
<sequence length="150" mass="16619">MEMMTLSTLNPPFCRSCKRCLQLLEIVSGKVPCSEEQVSLLNLVVEYLNGNGGVGSLVDPTLFPCIIMLQPPSAIAIDCEPGGLPVGPVEPSLHDCWRLVRLGPRLRVMAERRLCRAPSWTNGTQVRHQHSHSQILVNSFTAEKDRNLCK</sequence>
<evidence type="ECO:0000313" key="1">
    <source>
        <dbReference type="EMBL" id="URD72624.1"/>
    </source>
</evidence>
<dbReference type="AlphaFoldDB" id="A0A9E7E8U5"/>
<dbReference type="Proteomes" id="UP001055439">
    <property type="component" value="Chromosome 1"/>
</dbReference>
<accession>A0A9E7E8U5</accession>
<proteinExistence type="predicted"/>
<gene>
    <name evidence="1" type="ORF">MUK42_34962</name>
</gene>